<organism evidence="2 3">
    <name type="scientific">Eumeta variegata</name>
    <name type="common">Bagworm moth</name>
    <name type="synonym">Eumeta japonica</name>
    <dbReference type="NCBI Taxonomy" id="151549"/>
    <lineage>
        <taxon>Eukaryota</taxon>
        <taxon>Metazoa</taxon>
        <taxon>Ecdysozoa</taxon>
        <taxon>Arthropoda</taxon>
        <taxon>Hexapoda</taxon>
        <taxon>Insecta</taxon>
        <taxon>Pterygota</taxon>
        <taxon>Neoptera</taxon>
        <taxon>Endopterygota</taxon>
        <taxon>Lepidoptera</taxon>
        <taxon>Glossata</taxon>
        <taxon>Ditrysia</taxon>
        <taxon>Tineoidea</taxon>
        <taxon>Psychidae</taxon>
        <taxon>Oiketicinae</taxon>
        <taxon>Eumeta</taxon>
    </lineage>
</organism>
<feature type="compositionally biased region" description="Low complexity" evidence="1">
    <location>
        <begin position="145"/>
        <end position="168"/>
    </location>
</feature>
<evidence type="ECO:0000313" key="2">
    <source>
        <dbReference type="EMBL" id="GBP31727.1"/>
    </source>
</evidence>
<protein>
    <submittedName>
        <fullName evidence="2">Uncharacterized protein</fullName>
    </submittedName>
</protein>
<feature type="region of interest" description="Disordered" evidence="1">
    <location>
        <begin position="71"/>
        <end position="116"/>
    </location>
</feature>
<comment type="caution">
    <text evidence="2">The sequence shown here is derived from an EMBL/GenBank/DDBJ whole genome shotgun (WGS) entry which is preliminary data.</text>
</comment>
<feature type="region of interest" description="Disordered" evidence="1">
    <location>
        <begin position="139"/>
        <end position="168"/>
    </location>
</feature>
<gene>
    <name evidence="2" type="ORF">EVAR_4963_1</name>
</gene>
<dbReference type="Proteomes" id="UP000299102">
    <property type="component" value="Unassembled WGS sequence"/>
</dbReference>
<evidence type="ECO:0000313" key="3">
    <source>
        <dbReference type="Proteomes" id="UP000299102"/>
    </source>
</evidence>
<name>A0A4C1V0D9_EUMVA</name>
<accession>A0A4C1V0D9</accession>
<proteinExistence type="predicted"/>
<keyword evidence="3" id="KW-1185">Reference proteome</keyword>
<dbReference type="AlphaFoldDB" id="A0A4C1V0D9"/>
<evidence type="ECO:0000256" key="1">
    <source>
        <dbReference type="SAM" id="MobiDB-lite"/>
    </source>
</evidence>
<reference evidence="2 3" key="1">
    <citation type="journal article" date="2019" name="Commun. Biol.">
        <title>The bagworm genome reveals a unique fibroin gene that provides high tensile strength.</title>
        <authorList>
            <person name="Kono N."/>
            <person name="Nakamura H."/>
            <person name="Ohtoshi R."/>
            <person name="Tomita M."/>
            <person name="Numata K."/>
            <person name="Arakawa K."/>
        </authorList>
    </citation>
    <scope>NUCLEOTIDE SEQUENCE [LARGE SCALE GENOMIC DNA]</scope>
</reference>
<dbReference type="EMBL" id="BGZK01000250">
    <property type="protein sequence ID" value="GBP31727.1"/>
    <property type="molecule type" value="Genomic_DNA"/>
</dbReference>
<feature type="region of interest" description="Disordered" evidence="1">
    <location>
        <begin position="1"/>
        <end position="44"/>
    </location>
</feature>
<sequence>MCLFASQRREASDYLARGRCSRGSSADAEAVQQGATRRPTSEDSFVSITTQKGVSGKGRSVISCAIDTLPGAGAGGRGRARPSVLPTDDLPAGRVASSRPIQNKNTSGGGAALQPDLAGAPAQFPISCSPAVFSANRTLRDARGAARPTARARQTRAAPPAGALSRPT</sequence>